<keyword evidence="2" id="KW-1185">Reference proteome</keyword>
<evidence type="ECO:0000313" key="1">
    <source>
        <dbReference type="EMBL" id="GIX94595.1"/>
    </source>
</evidence>
<reference evidence="1 2" key="1">
    <citation type="submission" date="2021-06" db="EMBL/GenBank/DDBJ databases">
        <title>Caerostris darwini draft genome.</title>
        <authorList>
            <person name="Kono N."/>
            <person name="Arakawa K."/>
        </authorList>
    </citation>
    <scope>NUCLEOTIDE SEQUENCE [LARGE SCALE GENOMIC DNA]</scope>
</reference>
<name>A0AAV4PF73_9ARAC</name>
<comment type="caution">
    <text evidence="1">The sequence shown here is derived from an EMBL/GenBank/DDBJ whole genome shotgun (WGS) entry which is preliminary data.</text>
</comment>
<accession>A0AAV4PF73</accession>
<proteinExistence type="predicted"/>
<organism evidence="1 2">
    <name type="scientific">Caerostris darwini</name>
    <dbReference type="NCBI Taxonomy" id="1538125"/>
    <lineage>
        <taxon>Eukaryota</taxon>
        <taxon>Metazoa</taxon>
        <taxon>Ecdysozoa</taxon>
        <taxon>Arthropoda</taxon>
        <taxon>Chelicerata</taxon>
        <taxon>Arachnida</taxon>
        <taxon>Araneae</taxon>
        <taxon>Araneomorphae</taxon>
        <taxon>Entelegynae</taxon>
        <taxon>Araneoidea</taxon>
        <taxon>Araneidae</taxon>
        <taxon>Caerostris</taxon>
    </lineage>
</organism>
<dbReference type="Proteomes" id="UP001054837">
    <property type="component" value="Unassembled WGS sequence"/>
</dbReference>
<protein>
    <submittedName>
        <fullName evidence="1">Uncharacterized protein</fullName>
    </submittedName>
</protein>
<sequence length="112" mass="13018">MSIKKYSDNFKLANTKSKSYEIPHFTMDKVLKGKRLLDDLNSLRKSRIDSFNYSDKLKFFSLSAEAHRTIRSEVTDIRKVKAHLLLPQDKQPKVSEVYHLTSQLISLESCLN</sequence>
<gene>
    <name evidence="1" type="ORF">CDAR_299141</name>
</gene>
<dbReference type="AlphaFoldDB" id="A0AAV4PF73"/>
<evidence type="ECO:0000313" key="2">
    <source>
        <dbReference type="Proteomes" id="UP001054837"/>
    </source>
</evidence>
<dbReference type="EMBL" id="BPLQ01002622">
    <property type="protein sequence ID" value="GIX94595.1"/>
    <property type="molecule type" value="Genomic_DNA"/>
</dbReference>